<dbReference type="AlphaFoldDB" id="A0A6J6GK79"/>
<protein>
    <submittedName>
        <fullName evidence="1">Unannotated protein</fullName>
    </submittedName>
</protein>
<gene>
    <name evidence="1" type="ORF">UFOPK1788_00991</name>
</gene>
<evidence type="ECO:0000313" key="1">
    <source>
        <dbReference type="EMBL" id="CAB4599305.1"/>
    </source>
</evidence>
<dbReference type="PROSITE" id="PS51257">
    <property type="entry name" value="PROKAR_LIPOPROTEIN"/>
    <property type="match status" value="1"/>
</dbReference>
<reference evidence="1" key="1">
    <citation type="submission" date="2020-05" db="EMBL/GenBank/DDBJ databases">
        <authorList>
            <person name="Chiriac C."/>
            <person name="Salcher M."/>
            <person name="Ghai R."/>
            <person name="Kavagutti S V."/>
        </authorList>
    </citation>
    <scope>NUCLEOTIDE SEQUENCE</scope>
</reference>
<sequence length="184" mass="19135">MLPRMIVRRVLLASVVLTLTGCLPVGGSPPIPSDAPAPRAVETVPQDGAVELAVVAVREYLEVSAAISATGGVDTSAIDDVVSVEWRVEELAGFEAVRELGVAPAGVPTVTKLEVTALSGVSRVSEAVVAVCTSTTGLTVVDEDGTALPVEPEIHRLTIFVVARGDRFVVDGVEMMEDTAWCAE</sequence>
<organism evidence="1">
    <name type="scientific">freshwater metagenome</name>
    <dbReference type="NCBI Taxonomy" id="449393"/>
    <lineage>
        <taxon>unclassified sequences</taxon>
        <taxon>metagenomes</taxon>
        <taxon>ecological metagenomes</taxon>
    </lineage>
</organism>
<name>A0A6J6GK79_9ZZZZ</name>
<dbReference type="EMBL" id="CAEZUE010000151">
    <property type="protein sequence ID" value="CAB4599305.1"/>
    <property type="molecule type" value="Genomic_DNA"/>
</dbReference>
<proteinExistence type="predicted"/>
<accession>A0A6J6GK79</accession>